<comment type="caution">
    <text evidence="1">The sequence shown here is derived from an EMBL/GenBank/DDBJ whole genome shotgun (WGS) entry which is preliminary data.</text>
</comment>
<dbReference type="RefSeq" id="WP_005025855.1">
    <property type="nucleotide sequence ID" value="NZ_KE150238.1"/>
</dbReference>
<dbReference type="Proteomes" id="UP000006034">
    <property type="component" value="Unassembled WGS sequence"/>
</dbReference>
<dbReference type="AlphaFoldDB" id="E5Y4E4"/>
<name>E5Y4E4_BILW3</name>
<evidence type="ECO:0008006" key="3">
    <source>
        <dbReference type="Google" id="ProtNLM"/>
    </source>
</evidence>
<keyword evidence="2" id="KW-1185">Reference proteome</keyword>
<evidence type="ECO:0000313" key="2">
    <source>
        <dbReference type="Proteomes" id="UP000006034"/>
    </source>
</evidence>
<dbReference type="Gene3D" id="3.30.420.380">
    <property type="match status" value="1"/>
</dbReference>
<dbReference type="STRING" id="563192.HMPREF0179_01056"/>
<dbReference type="eggNOG" id="COG3166">
    <property type="taxonomic scope" value="Bacteria"/>
</dbReference>
<dbReference type="InterPro" id="IPR043129">
    <property type="entry name" value="ATPase_NBD"/>
</dbReference>
<reference evidence="1 2" key="2">
    <citation type="submission" date="2013-04" db="EMBL/GenBank/DDBJ databases">
        <title>The Genome Sequence of Bilophila wadsworthia 3_1_6.</title>
        <authorList>
            <consortium name="The Broad Institute Genomics Platform"/>
            <person name="Earl A."/>
            <person name="Ward D."/>
            <person name="Feldgarden M."/>
            <person name="Gevers D."/>
            <person name="Sibley C."/>
            <person name="Strauss J."/>
            <person name="Allen-Vercoe E."/>
            <person name="Walker B."/>
            <person name="Young S."/>
            <person name="Zeng Q."/>
            <person name="Gargeya S."/>
            <person name="Fitzgerald M."/>
            <person name="Haas B."/>
            <person name="Abouelleil A."/>
            <person name="Allen A.W."/>
            <person name="Alvarado L."/>
            <person name="Arachchi H.M."/>
            <person name="Berlin A.M."/>
            <person name="Chapman S.B."/>
            <person name="Gainer-Dewar J."/>
            <person name="Goldberg J."/>
            <person name="Griggs A."/>
            <person name="Gujja S."/>
            <person name="Hansen M."/>
            <person name="Howarth C."/>
            <person name="Imamovic A."/>
            <person name="Ireland A."/>
            <person name="Larimer J."/>
            <person name="McCowan C."/>
            <person name="Murphy C."/>
            <person name="Pearson M."/>
            <person name="Poon T.W."/>
            <person name="Priest M."/>
            <person name="Roberts A."/>
            <person name="Saif S."/>
            <person name="Shea T."/>
            <person name="Sisk P."/>
            <person name="Sykes S."/>
            <person name="Wortman J."/>
            <person name="Nusbaum C."/>
            <person name="Birren B."/>
        </authorList>
    </citation>
    <scope>NUCLEOTIDE SEQUENCE [LARGE SCALE GENOMIC DNA]</scope>
    <source>
        <strain evidence="1 2">3_1_6</strain>
    </source>
</reference>
<dbReference type="GeneID" id="78086196"/>
<evidence type="ECO:0000313" key="1">
    <source>
        <dbReference type="EMBL" id="EFV45128.1"/>
    </source>
</evidence>
<reference evidence="1 2" key="1">
    <citation type="submission" date="2010-10" db="EMBL/GenBank/DDBJ databases">
        <authorList>
            <consortium name="The Broad Institute Genome Sequencing Platform"/>
            <person name="Ward D."/>
            <person name="Earl A."/>
            <person name="Feldgarden M."/>
            <person name="Young S.K."/>
            <person name="Gargeya S."/>
            <person name="Zeng Q."/>
            <person name="Alvarado L."/>
            <person name="Berlin A."/>
            <person name="Bochicchio J."/>
            <person name="Chapman S.B."/>
            <person name="Chen Z."/>
            <person name="Freedman E."/>
            <person name="Gellesch M."/>
            <person name="Goldberg J."/>
            <person name="Griggs A."/>
            <person name="Gujja S."/>
            <person name="Heilman E."/>
            <person name="Heiman D."/>
            <person name="Howarth C."/>
            <person name="Mehta T."/>
            <person name="Neiman D."/>
            <person name="Pearson M."/>
            <person name="Roberts A."/>
            <person name="Saif S."/>
            <person name="Shea T."/>
            <person name="Shenoy N."/>
            <person name="Sisk P."/>
            <person name="Stolte C."/>
            <person name="Sykes S."/>
            <person name="White J."/>
            <person name="Yandava C."/>
            <person name="Allen-Vercoe E."/>
            <person name="Sibley C."/>
            <person name="Ambrose C.E."/>
            <person name="Strauss J."/>
            <person name="Daigneault M."/>
            <person name="Haas B."/>
            <person name="Nusbaum C."/>
            <person name="Birren B."/>
        </authorList>
    </citation>
    <scope>NUCLEOTIDE SEQUENCE [LARGE SCALE GENOMIC DNA]</scope>
    <source>
        <strain evidence="1 2">3_1_6</strain>
    </source>
</reference>
<gene>
    <name evidence="1" type="ORF">HMPREF0179_01056</name>
</gene>
<proteinExistence type="predicted"/>
<dbReference type="SUPFAM" id="SSF53067">
    <property type="entry name" value="Actin-like ATPase domain"/>
    <property type="match status" value="1"/>
</dbReference>
<sequence>MIAKDSFIILQSGTELTGALCRVGLKSRDVSYLHHVTCADLTPQAVASGLRSLLDGLAAAGLKRPDDVRVCLSAGAALFRDWAFPFRSRAKVEQALSLMLETEFPFDADTLSHRVCLTGNAAASAGYKSGVQAISVSLRKEERDSWLDAFEAEGLFPRLVTVDPFPLLMNLPSRQNGMALLLYVQRGCSTLALLDNGVIRRIRTIPVGWPPETDAADLNVSLSERENAALPGFADRLRRETSLVLDGTPFVPDRLLAYGEAFLGNGASARFAEAFELPVSVLGQEVPLAGQVARLGETDPSRLLALCVAAMPLPAPWRPPLFPSFHRPPKGGHLSSEHGRRLAWAACGALAVGAACLASVWAEGYAAGQQAVRHEDAARSLFRKALPDVRGSFNPVQMESILKNRIAGLRGGGENDATFPALHLLQDMHAAVPDSLDIRLDRLSLDARRCGLSGTAASYEQVNALRVALSGLPGVREAKILSAASRTGKPEPGTPSGAVIFEIELALEGGQS</sequence>
<dbReference type="HOGENOM" id="CLU_531763_0_0_7"/>
<dbReference type="EMBL" id="ADCP02000001">
    <property type="protein sequence ID" value="EFV45128.1"/>
    <property type="molecule type" value="Genomic_DNA"/>
</dbReference>
<accession>E5Y4E4</accession>
<organism evidence="1 2">
    <name type="scientific">Bilophila wadsworthia (strain 3_1_6)</name>
    <dbReference type="NCBI Taxonomy" id="563192"/>
    <lineage>
        <taxon>Bacteria</taxon>
        <taxon>Pseudomonadati</taxon>
        <taxon>Thermodesulfobacteriota</taxon>
        <taxon>Desulfovibrionia</taxon>
        <taxon>Desulfovibrionales</taxon>
        <taxon>Desulfovibrionaceae</taxon>
        <taxon>Bilophila</taxon>
    </lineage>
</organism>
<protein>
    <recommendedName>
        <fullName evidence="3">GspL periplasmic domain-containing protein</fullName>
    </recommendedName>
</protein>